<reference evidence="3 4" key="1">
    <citation type="submission" date="2021-08" db="EMBL/GenBank/DDBJ databases">
        <title>Complete genome sequence of Leptospira kobayashii strain E30.</title>
        <authorList>
            <person name="Nakao R."/>
            <person name="Nakamura S."/>
            <person name="Masuzawa T."/>
            <person name="Koizumi N."/>
        </authorList>
    </citation>
    <scope>NUCLEOTIDE SEQUENCE [LARGE SCALE GENOMIC DNA]</scope>
    <source>
        <strain evidence="3 4">E30</strain>
    </source>
</reference>
<dbReference type="PANTHER" id="PTHR40940">
    <property type="entry name" value="PROTEIN BATD-RELATED"/>
    <property type="match status" value="1"/>
</dbReference>
<evidence type="ECO:0000313" key="4">
    <source>
        <dbReference type="Proteomes" id="UP000245263"/>
    </source>
</evidence>
<feature type="transmembrane region" description="Helical" evidence="2">
    <location>
        <begin position="391"/>
        <end position="410"/>
    </location>
</feature>
<dbReference type="EMBL" id="AP025029">
    <property type="protein sequence ID" value="BDA80743.1"/>
    <property type="molecule type" value="Genomic_DNA"/>
</dbReference>
<dbReference type="PANTHER" id="PTHR40940:SF2">
    <property type="entry name" value="BATD"/>
    <property type="match status" value="1"/>
</dbReference>
<dbReference type="Pfam" id="PF13584">
    <property type="entry name" value="BatD"/>
    <property type="match status" value="1"/>
</dbReference>
<keyword evidence="4" id="KW-1185">Reference proteome</keyword>
<feature type="region of interest" description="Disordered" evidence="1">
    <location>
        <begin position="84"/>
        <end position="115"/>
    </location>
</feature>
<keyword evidence="2" id="KW-0472">Membrane</keyword>
<dbReference type="InterPro" id="IPR025738">
    <property type="entry name" value="BatD"/>
</dbReference>
<gene>
    <name evidence="3" type="primary">batD</name>
    <name evidence="3" type="ORF">LPTSP3_g36730</name>
</gene>
<evidence type="ECO:0000256" key="1">
    <source>
        <dbReference type="SAM" id="MobiDB-lite"/>
    </source>
</evidence>
<organism evidence="3 4">
    <name type="scientific">Leptospira kobayashii</name>
    <dbReference type="NCBI Taxonomy" id="1917830"/>
    <lineage>
        <taxon>Bacteria</taxon>
        <taxon>Pseudomonadati</taxon>
        <taxon>Spirochaetota</taxon>
        <taxon>Spirochaetia</taxon>
        <taxon>Leptospirales</taxon>
        <taxon>Leptospiraceae</taxon>
        <taxon>Leptospira</taxon>
    </lineage>
</organism>
<evidence type="ECO:0000313" key="3">
    <source>
        <dbReference type="EMBL" id="BDA80743.1"/>
    </source>
</evidence>
<evidence type="ECO:0000256" key="2">
    <source>
        <dbReference type="SAM" id="Phobius"/>
    </source>
</evidence>
<keyword evidence="2" id="KW-0812">Transmembrane</keyword>
<keyword evidence="2" id="KW-1133">Transmembrane helix</keyword>
<sequence>MEIRLSGDKSLKLIRNSYEENGVKAVYSGSGSETQIINFKVSRSKIIKFRILADKTGKNKVPPVQVSVENDIVTCPELYFTVESKPPSNRRKGNGSLFDRIFGDPSEEDEKTESPEVVFHTNKQKVYIGEPIVGYYVLYYRGYRQAYLERDPNQSISFPFFLAETLKQVTVQIDPMVVRNGKEKNTLVFEKEIYGLTPLKSGNFTIGSTNFVVGDSMRFGAFQESIPVHTERITVLELPKGKPPGYKGAIGDYHLLADYQNAEIKLGETFYFKIKVSGSGGGDGLDHPLESRKEGLHFLSSQKSKTFRQLSTGEYGFYSEIEYLYSFEPRSLGKTSIGEATIHFFSPSSQSYQTKTLTLPDISVLPNTLSKQSDSWKATKKANADWTGNPYLIWFVVLSIFVGVGTTIVFRRQEDTKSGLIILDQRIGSKKNQILNDYLIKKGVVPKDAEKIVELRSAFPEKSFSEIFRYCDKLTKRMLVETSKLIQ</sequence>
<protein>
    <submittedName>
        <fullName evidence="3">Aerotolerance regulator BatD</fullName>
    </submittedName>
</protein>
<dbReference type="Proteomes" id="UP000245263">
    <property type="component" value="Chromosome 2"/>
</dbReference>
<name>A0ABM7UNM2_9LEPT</name>
<accession>A0ABM7UNM2</accession>
<proteinExistence type="predicted"/>